<keyword evidence="2" id="KW-1185">Reference proteome</keyword>
<dbReference type="WBParaSite" id="NBR_0000568201-mRNA-1">
    <property type="protein sequence ID" value="NBR_0000568201-mRNA-1"/>
    <property type="gene ID" value="NBR_0000568201"/>
</dbReference>
<protein>
    <submittedName>
        <fullName evidence="3">F-box domain, leucine-rich repeat domain, L domain-like protein</fullName>
    </submittedName>
</protein>
<proteinExistence type="predicted"/>
<dbReference type="EMBL" id="UYSL01019753">
    <property type="protein sequence ID" value="VDL69272.1"/>
    <property type="molecule type" value="Genomic_DNA"/>
</dbReference>
<dbReference type="AlphaFoldDB" id="A0A0N4XT09"/>
<gene>
    <name evidence="1" type="ORF">NBR_LOCUS5683</name>
</gene>
<reference evidence="1 2" key="2">
    <citation type="submission" date="2018-11" db="EMBL/GenBank/DDBJ databases">
        <authorList>
            <consortium name="Pathogen Informatics"/>
        </authorList>
    </citation>
    <scope>NUCLEOTIDE SEQUENCE [LARGE SCALE GENOMIC DNA]</scope>
</reference>
<evidence type="ECO:0000313" key="1">
    <source>
        <dbReference type="EMBL" id="VDL69272.1"/>
    </source>
</evidence>
<evidence type="ECO:0000313" key="2">
    <source>
        <dbReference type="Proteomes" id="UP000271162"/>
    </source>
</evidence>
<dbReference type="Proteomes" id="UP000271162">
    <property type="component" value="Unassembled WGS sequence"/>
</dbReference>
<accession>A0A0N4XT09</accession>
<name>A0A0N4XT09_NIPBR</name>
<organism evidence="3">
    <name type="scientific">Nippostrongylus brasiliensis</name>
    <name type="common">Rat hookworm</name>
    <dbReference type="NCBI Taxonomy" id="27835"/>
    <lineage>
        <taxon>Eukaryota</taxon>
        <taxon>Metazoa</taxon>
        <taxon>Ecdysozoa</taxon>
        <taxon>Nematoda</taxon>
        <taxon>Chromadorea</taxon>
        <taxon>Rhabditida</taxon>
        <taxon>Rhabditina</taxon>
        <taxon>Rhabditomorpha</taxon>
        <taxon>Strongyloidea</taxon>
        <taxon>Heligmosomidae</taxon>
        <taxon>Nippostrongylus</taxon>
    </lineage>
</organism>
<evidence type="ECO:0000313" key="3">
    <source>
        <dbReference type="WBParaSite" id="NBR_0000568201-mRNA-1"/>
    </source>
</evidence>
<reference evidence="3" key="1">
    <citation type="submission" date="2017-02" db="UniProtKB">
        <authorList>
            <consortium name="WormBaseParasite"/>
        </authorList>
    </citation>
    <scope>IDENTIFICATION</scope>
</reference>
<sequence length="254" mass="29288">MQRLRVELMRPPVKLLQVEKPSFGERCGSVICCPTESEMNQYMLDISPFWRGAVGGKNCYYTRTGKMMRDRDSSYVPLGDDYKEYYLEDLVDYCDPNRFRKDYAQMERTWSALKSRYPSVCTKDFGKHCDKREWMSRRDQDKLKNEDVVCLGAIQREMGKCSENAAGGPNDEEFAYSKELLATAFKAIGQTTLLMLQSRNAILDLVHNIVEETGVEYDDDLDDSLDDEEEYSRQLGQAIQESCQELQSSSRAQS</sequence>